<evidence type="ECO:0000313" key="1">
    <source>
        <dbReference type="EMBL" id="KAK3076233.1"/>
    </source>
</evidence>
<sequence>MKCRQVIRIDSNFPLKFYADKSAGNPTPHPDHFVVDIDRHPGKLIGANGKECRPKRKPPVDSLGHWRAMCVQQKKDLVEEVGGMVDEELARAGIDVAMLRKSQAAGMEGGVKFGGGAGGLGVIGEVKTGTGSAKAE</sequence>
<protein>
    <submittedName>
        <fullName evidence="1">Uncharacterized protein</fullName>
    </submittedName>
</protein>
<reference evidence="1" key="1">
    <citation type="submission" date="2024-09" db="EMBL/GenBank/DDBJ databases">
        <title>Black Yeasts Isolated from many extreme environments.</title>
        <authorList>
            <person name="Coleine C."/>
            <person name="Stajich J.E."/>
            <person name="Selbmann L."/>
        </authorList>
    </citation>
    <scope>NUCLEOTIDE SEQUENCE</scope>
    <source>
        <strain evidence="1">CCFEE 5737</strain>
    </source>
</reference>
<proteinExistence type="predicted"/>
<comment type="caution">
    <text evidence="1">The sequence shown here is derived from an EMBL/GenBank/DDBJ whole genome shotgun (WGS) entry which is preliminary data.</text>
</comment>
<accession>A0ACC3DI04</accession>
<name>A0ACC3DI04_9PEZI</name>
<organism evidence="1 2">
    <name type="scientific">Coniosporium uncinatum</name>
    <dbReference type="NCBI Taxonomy" id="93489"/>
    <lineage>
        <taxon>Eukaryota</taxon>
        <taxon>Fungi</taxon>
        <taxon>Dikarya</taxon>
        <taxon>Ascomycota</taxon>
        <taxon>Pezizomycotina</taxon>
        <taxon>Dothideomycetes</taxon>
        <taxon>Dothideomycetes incertae sedis</taxon>
        <taxon>Coniosporium</taxon>
    </lineage>
</organism>
<dbReference type="Proteomes" id="UP001186974">
    <property type="component" value="Unassembled WGS sequence"/>
</dbReference>
<gene>
    <name evidence="1" type="ORF">LTS18_013563</name>
</gene>
<evidence type="ECO:0000313" key="2">
    <source>
        <dbReference type="Proteomes" id="UP001186974"/>
    </source>
</evidence>
<dbReference type="EMBL" id="JAWDJW010004205">
    <property type="protein sequence ID" value="KAK3076233.1"/>
    <property type="molecule type" value="Genomic_DNA"/>
</dbReference>
<keyword evidence="2" id="KW-1185">Reference proteome</keyword>